<feature type="region of interest" description="Disordered" evidence="1">
    <location>
        <begin position="80"/>
        <end position="109"/>
    </location>
</feature>
<sequence length="134" mass="14498">MCALSPPAAEAAAVAARGGRWRFPGPFLRRLLYSNLSRGPLNQQQCIDVIASCHMLYTPSPCGLTRVLVGLHGSKEAAAPLGMPSYADKQQQRLHSVDGHPKDSPKFDKNSSMGAHPFILAEIIDQISLLTSKF</sequence>
<dbReference type="Gramene" id="LPERR12G09920.1">
    <property type="protein sequence ID" value="LPERR12G09920.1"/>
    <property type="gene ID" value="LPERR12G09920"/>
</dbReference>
<dbReference type="AlphaFoldDB" id="A0A0D9XZA3"/>
<proteinExistence type="predicted"/>
<organism evidence="2 3">
    <name type="scientific">Leersia perrieri</name>
    <dbReference type="NCBI Taxonomy" id="77586"/>
    <lineage>
        <taxon>Eukaryota</taxon>
        <taxon>Viridiplantae</taxon>
        <taxon>Streptophyta</taxon>
        <taxon>Embryophyta</taxon>
        <taxon>Tracheophyta</taxon>
        <taxon>Spermatophyta</taxon>
        <taxon>Magnoliopsida</taxon>
        <taxon>Liliopsida</taxon>
        <taxon>Poales</taxon>
        <taxon>Poaceae</taxon>
        <taxon>BOP clade</taxon>
        <taxon>Oryzoideae</taxon>
        <taxon>Oryzeae</taxon>
        <taxon>Oryzinae</taxon>
        <taxon>Leersia</taxon>
    </lineage>
</organism>
<dbReference type="HOGENOM" id="CLU_156833_0_0_1"/>
<reference evidence="3" key="2">
    <citation type="submission" date="2013-12" db="EMBL/GenBank/DDBJ databases">
        <authorList>
            <person name="Yu Y."/>
            <person name="Lee S."/>
            <person name="de Baynast K."/>
            <person name="Wissotski M."/>
            <person name="Liu L."/>
            <person name="Talag J."/>
            <person name="Goicoechea J."/>
            <person name="Angelova A."/>
            <person name="Jetty R."/>
            <person name="Kudrna D."/>
            <person name="Golser W."/>
            <person name="Rivera L."/>
            <person name="Zhang J."/>
            <person name="Wing R."/>
        </authorList>
    </citation>
    <scope>NUCLEOTIDE SEQUENCE</scope>
</reference>
<feature type="compositionally biased region" description="Basic and acidic residues" evidence="1">
    <location>
        <begin position="95"/>
        <end position="109"/>
    </location>
</feature>
<evidence type="ECO:0000313" key="3">
    <source>
        <dbReference type="Proteomes" id="UP000032180"/>
    </source>
</evidence>
<protein>
    <submittedName>
        <fullName evidence="2">Uncharacterized protein</fullName>
    </submittedName>
</protein>
<reference evidence="2 3" key="1">
    <citation type="submission" date="2012-08" db="EMBL/GenBank/DDBJ databases">
        <title>Oryza genome evolution.</title>
        <authorList>
            <person name="Wing R.A."/>
        </authorList>
    </citation>
    <scope>NUCLEOTIDE SEQUENCE</scope>
</reference>
<evidence type="ECO:0000256" key="1">
    <source>
        <dbReference type="SAM" id="MobiDB-lite"/>
    </source>
</evidence>
<dbReference type="EnsemblPlants" id="LPERR12G09920.1">
    <property type="protein sequence ID" value="LPERR12G09920.1"/>
    <property type="gene ID" value="LPERR12G09920"/>
</dbReference>
<accession>A0A0D9XZA3</accession>
<dbReference type="Proteomes" id="UP000032180">
    <property type="component" value="Chromosome 12"/>
</dbReference>
<keyword evidence="3" id="KW-1185">Reference proteome</keyword>
<reference evidence="2" key="3">
    <citation type="submission" date="2015-04" db="UniProtKB">
        <authorList>
            <consortium name="EnsemblPlants"/>
        </authorList>
    </citation>
    <scope>IDENTIFICATION</scope>
</reference>
<evidence type="ECO:0000313" key="2">
    <source>
        <dbReference type="EnsemblPlants" id="LPERR12G09920.1"/>
    </source>
</evidence>
<name>A0A0D9XZA3_9ORYZ</name>